<reference evidence="3" key="1">
    <citation type="submission" date="2020-07" db="EMBL/GenBank/DDBJ databases">
        <title>Clarias magur genome sequencing, assembly and annotation.</title>
        <authorList>
            <person name="Kushwaha B."/>
            <person name="Kumar R."/>
            <person name="Das P."/>
            <person name="Joshi C.G."/>
            <person name="Kumar D."/>
            <person name="Nagpure N.S."/>
            <person name="Pandey M."/>
            <person name="Agarwal S."/>
            <person name="Srivastava S."/>
            <person name="Singh M."/>
            <person name="Sahoo L."/>
            <person name="Jayasankar P."/>
            <person name="Meher P.K."/>
            <person name="Koringa P.G."/>
            <person name="Iquebal M.A."/>
            <person name="Das S.P."/>
            <person name="Bit A."/>
            <person name="Patnaik S."/>
            <person name="Patel N."/>
            <person name="Shah T.M."/>
            <person name="Hinsu A."/>
            <person name="Jena J.K."/>
        </authorList>
    </citation>
    <scope>NUCLEOTIDE SEQUENCE</scope>
    <source>
        <strain evidence="3">CIFAMagur01</strain>
        <tissue evidence="3">Testis</tissue>
    </source>
</reference>
<keyword evidence="2" id="KW-0472">Membrane</keyword>
<feature type="compositionally biased region" description="Basic and acidic residues" evidence="1">
    <location>
        <begin position="25"/>
        <end position="39"/>
    </location>
</feature>
<dbReference type="GO" id="GO:0016301">
    <property type="term" value="F:kinase activity"/>
    <property type="evidence" value="ECO:0007669"/>
    <property type="project" value="UniProtKB-KW"/>
</dbReference>
<feature type="transmembrane region" description="Helical" evidence="2">
    <location>
        <begin position="51"/>
        <end position="71"/>
    </location>
</feature>
<name>A0A8J4X2P4_CLAMG</name>
<keyword evidence="2" id="KW-1133">Transmembrane helix</keyword>
<dbReference type="InterPro" id="IPR024152">
    <property type="entry name" value="Inh_kappa-B_kinase-int"/>
</dbReference>
<evidence type="ECO:0000313" key="4">
    <source>
        <dbReference type="Proteomes" id="UP000727407"/>
    </source>
</evidence>
<proteinExistence type="predicted"/>
<dbReference type="OrthoDB" id="9907187at2759"/>
<evidence type="ECO:0000256" key="2">
    <source>
        <dbReference type="SAM" id="Phobius"/>
    </source>
</evidence>
<dbReference type="PANTHER" id="PTHR21734">
    <property type="entry name" value="INHIBITOR OF NUCLEAR FACTOR KAPPA-B KINASE-INTERACTING PROTEIN"/>
    <property type="match status" value="1"/>
</dbReference>
<evidence type="ECO:0000313" key="3">
    <source>
        <dbReference type="EMBL" id="KAF5898831.1"/>
    </source>
</evidence>
<accession>A0A8J4X2P4</accession>
<keyword evidence="4" id="KW-1185">Reference proteome</keyword>
<keyword evidence="3" id="KW-0808">Transferase</keyword>
<feature type="non-terminal residue" evidence="3">
    <location>
        <position position="1"/>
    </location>
</feature>
<dbReference type="EMBL" id="QNUK01000186">
    <property type="protein sequence ID" value="KAF5898831.1"/>
    <property type="molecule type" value="Genomic_DNA"/>
</dbReference>
<feature type="region of interest" description="Disordered" evidence="1">
    <location>
        <begin position="1"/>
        <end position="43"/>
    </location>
</feature>
<organism evidence="3 4">
    <name type="scientific">Clarias magur</name>
    <name type="common">Asian catfish</name>
    <name type="synonym">Macropteronotus magur</name>
    <dbReference type="NCBI Taxonomy" id="1594786"/>
    <lineage>
        <taxon>Eukaryota</taxon>
        <taxon>Metazoa</taxon>
        <taxon>Chordata</taxon>
        <taxon>Craniata</taxon>
        <taxon>Vertebrata</taxon>
        <taxon>Euteleostomi</taxon>
        <taxon>Actinopterygii</taxon>
        <taxon>Neopterygii</taxon>
        <taxon>Teleostei</taxon>
        <taxon>Ostariophysi</taxon>
        <taxon>Siluriformes</taxon>
        <taxon>Clariidae</taxon>
        <taxon>Clarias</taxon>
    </lineage>
</organism>
<keyword evidence="3" id="KW-0418">Kinase</keyword>
<comment type="caution">
    <text evidence="3">The sequence shown here is derived from an EMBL/GenBank/DDBJ whole genome shotgun (WGS) entry which is preliminary data.</text>
</comment>
<evidence type="ECO:0000256" key="1">
    <source>
        <dbReference type="SAM" id="MobiDB-lite"/>
    </source>
</evidence>
<sequence>MPSDGVKQRKARAASAPNGQTPDTSKPRGDEGVKKDGDAGGKPAQCCFVDVRTVVSLLSLSACFLLAWVILQQNARFNEVEEKYKHLYEKATDLQALEMKFSAVSKK</sequence>
<dbReference type="Proteomes" id="UP000727407">
    <property type="component" value="Unassembled WGS sequence"/>
</dbReference>
<gene>
    <name evidence="3" type="primary">ikbip</name>
    <name evidence="3" type="ORF">DAT39_011450</name>
</gene>
<keyword evidence="2" id="KW-0812">Transmembrane</keyword>
<dbReference type="PANTHER" id="PTHR21734:SF11">
    <property type="entry name" value="INHIBITOR OF NUCLEAR FACTOR KAPPA-B KINASE-INTERACTING PROTEIN"/>
    <property type="match status" value="1"/>
</dbReference>
<dbReference type="AlphaFoldDB" id="A0A8J4X2P4"/>
<protein>
    <submittedName>
        <fullName evidence="3">Inhibitor of nuclear factor kappa-B kinase-interacting protein isoform X1</fullName>
    </submittedName>
</protein>